<evidence type="ECO:0000256" key="2">
    <source>
        <dbReference type="ARBA" id="ARBA00022737"/>
    </source>
</evidence>
<dbReference type="CDD" id="cd18186">
    <property type="entry name" value="BTB_POZ_ZBTB_KLHL-like"/>
    <property type="match status" value="1"/>
</dbReference>
<dbReference type="CDD" id="cd14733">
    <property type="entry name" value="BACK"/>
    <property type="match status" value="1"/>
</dbReference>
<dbReference type="OrthoDB" id="8185403at2759"/>
<dbReference type="SMART" id="SM00225">
    <property type="entry name" value="BTB"/>
    <property type="match status" value="1"/>
</dbReference>
<evidence type="ECO:0000313" key="4">
    <source>
        <dbReference type="EMBL" id="KAF8570212.1"/>
    </source>
</evidence>
<dbReference type="InterPro" id="IPR015915">
    <property type="entry name" value="Kelch-typ_b-propeller"/>
</dbReference>
<dbReference type="InterPro" id="IPR011333">
    <property type="entry name" value="SKP1/BTB/POZ_sf"/>
</dbReference>
<keyword evidence="2" id="KW-0677">Repeat</keyword>
<dbReference type="SMART" id="SM00875">
    <property type="entry name" value="BACK"/>
    <property type="match status" value="1"/>
</dbReference>
<dbReference type="Gene3D" id="1.25.40.420">
    <property type="match status" value="1"/>
</dbReference>
<dbReference type="EMBL" id="JTDF01001298">
    <property type="protein sequence ID" value="KAF8570212.1"/>
    <property type="molecule type" value="Genomic_DNA"/>
</dbReference>
<proteinExistence type="predicted"/>
<evidence type="ECO:0000313" key="5">
    <source>
        <dbReference type="Proteomes" id="UP000699462"/>
    </source>
</evidence>
<feature type="domain" description="BTB" evidence="3">
    <location>
        <begin position="30"/>
        <end position="95"/>
    </location>
</feature>
<dbReference type="InterPro" id="IPR000210">
    <property type="entry name" value="BTB/POZ_dom"/>
</dbReference>
<name>A0A8T0DSM5_9TREM</name>
<accession>A0A8T0DSM5</accession>
<evidence type="ECO:0000256" key="1">
    <source>
        <dbReference type="ARBA" id="ARBA00022441"/>
    </source>
</evidence>
<dbReference type="PANTHER" id="PTHR24412">
    <property type="entry name" value="KELCH PROTEIN"/>
    <property type="match status" value="1"/>
</dbReference>
<dbReference type="SUPFAM" id="SSF117281">
    <property type="entry name" value="Kelch motif"/>
    <property type="match status" value="1"/>
</dbReference>
<dbReference type="Proteomes" id="UP000699462">
    <property type="component" value="Unassembled WGS sequence"/>
</dbReference>
<dbReference type="Pfam" id="PF07707">
    <property type="entry name" value="BACK"/>
    <property type="match status" value="1"/>
</dbReference>
<dbReference type="Gene3D" id="3.30.710.10">
    <property type="entry name" value="Potassium Channel Kv1.1, Chain A"/>
    <property type="match status" value="1"/>
</dbReference>
<comment type="caution">
    <text evidence="4">The sequence shown here is derived from an EMBL/GenBank/DDBJ whole genome shotgun (WGS) entry which is preliminary data.</text>
</comment>
<organism evidence="4 5">
    <name type="scientific">Paragonimus westermani</name>
    <dbReference type="NCBI Taxonomy" id="34504"/>
    <lineage>
        <taxon>Eukaryota</taxon>
        <taxon>Metazoa</taxon>
        <taxon>Spiralia</taxon>
        <taxon>Lophotrochozoa</taxon>
        <taxon>Platyhelminthes</taxon>
        <taxon>Trematoda</taxon>
        <taxon>Digenea</taxon>
        <taxon>Plagiorchiida</taxon>
        <taxon>Troglotremata</taxon>
        <taxon>Troglotrematidae</taxon>
        <taxon>Paragonimus</taxon>
    </lineage>
</organism>
<dbReference type="PROSITE" id="PS50097">
    <property type="entry name" value="BTB"/>
    <property type="match status" value="1"/>
</dbReference>
<protein>
    <recommendedName>
        <fullName evidence="3">BTB domain-containing protein</fullName>
    </recommendedName>
</protein>
<dbReference type="Gene3D" id="2.120.10.80">
    <property type="entry name" value="Kelch-type beta propeller"/>
    <property type="match status" value="1"/>
</dbReference>
<dbReference type="Pfam" id="PF00651">
    <property type="entry name" value="BTB"/>
    <property type="match status" value="1"/>
</dbReference>
<dbReference type="AlphaFoldDB" id="A0A8T0DSM5"/>
<keyword evidence="1" id="KW-0880">Kelch repeat</keyword>
<reference evidence="4 5" key="1">
    <citation type="submission" date="2019-07" db="EMBL/GenBank/DDBJ databases">
        <title>Annotation for the trematode Paragonimus westermani.</title>
        <authorList>
            <person name="Choi Y.-J."/>
        </authorList>
    </citation>
    <scope>NUCLEOTIDE SEQUENCE [LARGE SCALE GENOMIC DNA]</scope>
    <source>
        <strain evidence="4">180907_Pwestermani</strain>
    </source>
</reference>
<dbReference type="InterPro" id="IPR011705">
    <property type="entry name" value="BACK"/>
</dbReference>
<sequence length="720" mass="80721">MSLSMNEFQKIHVQTVSTNLQQLVADRKFLDVTLTVQGHEIHSNRMVLSASSEYFRGLFEFYGSHSPLPKHSRYDLTSEFLTIKGFQFIVNFIHSLGQLCDPIPTEDYECLYTAASFLQVQSLHAMLSNLIGCHLDSTSVLQALRLATVFDDPQLYQKCMLVLLDQFQTVDIFSAEYFNLSQRHIQTIFLSDRVKVSRESFMVEALLSWLCFDLPSRSEFFRNQFGNLLRLPLVKQEELRAVVTNPRFAEAHELLDLLVYTYGTLTGLLPISNHLTSAPITGDISCILNGSASNTKARIGTNFHVYSVGGLEELNAQDAQQTPEFFSADLMNPVNSCLSALSTPAELTRVHHAVTCSLSWIYVIGGESEDGQLMNHCCKYNLIERAWFPMAVLDAPRSHHNAICIESFVYAFGGYQLNWVSHYSPATDSILIYDCLADQWSPAPHRLPFASIDMGGVLLPSKRLVMLAGGLHEHGAEMRPSDEVILYDPAEENDTCFIRLPRLPLVLFGLALAYDQTSDTVFACGGRTSDSMRTADQLNIHPSGLSGQILAFNFDSRCWSLVTTLDCPRYYASAGVLSQSTLCVLGGVTSDEIMERAAPLFLTGSYDGRLPGQSDLGGLDQSTLASDQALFLDRLYGANYQRSNLLQAPFRTCQFTEAWCLRKCTDNDPTMDVANLDESFEFRPLSLRTRRLKCSPLRHKDRRLLIMRCMAVYCIAPHFS</sequence>
<dbReference type="PANTHER" id="PTHR24412:SF489">
    <property type="entry name" value="RING FINGER DOMAIN AND KELCH REPEAT-CONTAINING PROTEIN DDB_G0271372"/>
    <property type="match status" value="1"/>
</dbReference>
<gene>
    <name evidence="4" type="ORF">P879_03308</name>
</gene>
<evidence type="ECO:0000259" key="3">
    <source>
        <dbReference type="PROSITE" id="PS50097"/>
    </source>
</evidence>
<dbReference type="InterPro" id="IPR056737">
    <property type="entry name" value="Beta-prop_ATRN-MKLN-like"/>
</dbReference>
<dbReference type="SUPFAM" id="SSF54695">
    <property type="entry name" value="POZ domain"/>
    <property type="match status" value="1"/>
</dbReference>
<keyword evidence="5" id="KW-1185">Reference proteome</keyword>
<dbReference type="Pfam" id="PF24981">
    <property type="entry name" value="Beta-prop_ATRN-LZTR1"/>
    <property type="match status" value="1"/>
</dbReference>